<dbReference type="EnsemblMetazoa" id="CapteT108662">
    <property type="protein sequence ID" value="CapteP108662"/>
    <property type="gene ID" value="CapteG108662"/>
</dbReference>
<evidence type="ECO:0000313" key="11">
    <source>
        <dbReference type="EMBL" id="ELT87896.1"/>
    </source>
</evidence>
<protein>
    <recommendedName>
        <fullName evidence="9">Transporter</fullName>
    </recommendedName>
</protein>
<evidence type="ECO:0000256" key="3">
    <source>
        <dbReference type="ARBA" id="ARBA00022448"/>
    </source>
</evidence>
<reference evidence="11 13" key="2">
    <citation type="journal article" date="2013" name="Nature">
        <title>Insights into bilaterian evolution from three spiralian genomes.</title>
        <authorList>
            <person name="Simakov O."/>
            <person name="Marletaz F."/>
            <person name="Cho S.J."/>
            <person name="Edsinger-Gonzales E."/>
            <person name="Havlak P."/>
            <person name="Hellsten U."/>
            <person name="Kuo D.H."/>
            <person name="Larsson T."/>
            <person name="Lv J."/>
            <person name="Arendt D."/>
            <person name="Savage R."/>
            <person name="Osoegawa K."/>
            <person name="de Jong P."/>
            <person name="Grimwood J."/>
            <person name="Chapman J.A."/>
            <person name="Shapiro H."/>
            <person name="Aerts A."/>
            <person name="Otillar R.P."/>
            <person name="Terry A.Y."/>
            <person name="Boore J.L."/>
            <person name="Grigoriev I.V."/>
            <person name="Lindberg D.R."/>
            <person name="Seaver E.C."/>
            <person name="Weisblat D.A."/>
            <person name="Putnam N.H."/>
            <person name="Rokhsar D.S."/>
        </authorList>
    </citation>
    <scope>NUCLEOTIDE SEQUENCE</scope>
    <source>
        <strain evidence="11 13">I ESC-2004</strain>
    </source>
</reference>
<dbReference type="PROSITE" id="PS00754">
    <property type="entry name" value="NA_NEUROTRAN_SYMP_2"/>
    <property type="match status" value="1"/>
</dbReference>
<dbReference type="AlphaFoldDB" id="R7T4T4"/>
<evidence type="ECO:0000313" key="13">
    <source>
        <dbReference type="Proteomes" id="UP000014760"/>
    </source>
</evidence>
<dbReference type="GO" id="GO:0005283">
    <property type="term" value="F:amino acid:sodium symporter activity"/>
    <property type="evidence" value="ECO:0007669"/>
    <property type="project" value="TreeGrafter"/>
</dbReference>
<dbReference type="OrthoDB" id="6581954at2759"/>
<sequence length="601" mass="67491">DTGSVDWGEDENVDRGNWSSRYDFLISCLGYSVGIGNVWRFPYLVYKSGGGAFFIPYLLMLVLCGIPLFYMEVAFGQFASLGPITIWKVCPIFKGVGIASVVSVGLVAVYYNVMNSWSVYFFFASLTSELPWKHCNNTWNTPTFKLVCERSIENVSSETNCVNVTANMSKPVYTSPSEEYFFNEVMGLSGDVGSVTKLQWHLSLCLLLCWISVFVALIRGVKSAGKVVYVTVTFPYIILLVLFIRYATLDSSAYLDGIRYYVTPNWQRLASAEVWADAASQLFFSLGLSQGGLIAMSSYNRFHYDVYRDAYVVCIVDTLTSTFAGFVIFAILGVMADEAGTEVENVISSKFTLAYVAYPEAVTKLPAAFAWSLLFFLMLFTLAVDSVFFMCEAIVVALMDEFNETLAKRRIWIIAILCITFYLLGLPMVTNGGLYLVVLMDQYAAAWAPLIIGLCMCLSLSWVYKADHFVSNIHAMLGSRPGKWWIVMWKYLTPLSLLFILVFSWIQYAAPTLEGVYEYKYPAWAHALAVLVGISSIIFIPRCHSFYIMKSQRFKEKSRPGYGWGPALHKHRVSAYIPGIINSEEETKISRTAQWVAKGSV</sequence>
<feature type="binding site" evidence="8">
    <location>
        <position position="37"/>
    </location>
    <ligand>
        <name>Na(+)</name>
        <dbReference type="ChEBI" id="CHEBI:29101"/>
        <label>1</label>
    </ligand>
</feature>
<keyword evidence="7" id="KW-0325">Glycoprotein</keyword>
<feature type="transmembrane region" description="Helical" evidence="10">
    <location>
        <begin position="198"/>
        <end position="218"/>
    </location>
</feature>
<dbReference type="GO" id="GO:0046872">
    <property type="term" value="F:metal ion binding"/>
    <property type="evidence" value="ECO:0007669"/>
    <property type="project" value="UniProtKB-KW"/>
</dbReference>
<feature type="transmembrane region" description="Helical" evidence="10">
    <location>
        <begin position="368"/>
        <end position="399"/>
    </location>
</feature>
<proteinExistence type="inferred from homology"/>
<feature type="binding site" evidence="8">
    <location>
        <position position="385"/>
    </location>
    <ligand>
        <name>Na(+)</name>
        <dbReference type="ChEBI" id="CHEBI:29101"/>
        <label>1</label>
    </ligand>
</feature>
<dbReference type="Proteomes" id="UP000014760">
    <property type="component" value="Unassembled WGS sequence"/>
</dbReference>
<feature type="transmembrane region" description="Helical" evidence="10">
    <location>
        <begin position="311"/>
        <end position="336"/>
    </location>
</feature>
<dbReference type="Pfam" id="PF00209">
    <property type="entry name" value="SNF"/>
    <property type="match status" value="1"/>
</dbReference>
<evidence type="ECO:0000256" key="4">
    <source>
        <dbReference type="ARBA" id="ARBA00022692"/>
    </source>
</evidence>
<dbReference type="SUPFAM" id="SSF161070">
    <property type="entry name" value="SNF-like"/>
    <property type="match status" value="1"/>
</dbReference>
<keyword evidence="6 10" id="KW-0472">Membrane</keyword>
<feature type="binding site" evidence="8">
    <location>
        <position position="30"/>
    </location>
    <ligand>
        <name>Na(+)</name>
        <dbReference type="ChEBI" id="CHEBI:29101"/>
        <label>1</label>
    </ligand>
</feature>
<comment type="subcellular location">
    <subcellularLocation>
        <location evidence="1">Membrane</location>
        <topology evidence="1">Multi-pass membrane protein</topology>
    </subcellularLocation>
</comment>
<feature type="transmembrane region" description="Helical" evidence="10">
    <location>
        <begin position="278"/>
        <end position="299"/>
    </location>
</feature>
<dbReference type="PROSITE" id="PS00610">
    <property type="entry name" value="NA_NEUROTRAN_SYMP_1"/>
    <property type="match status" value="1"/>
</dbReference>
<keyword evidence="4 9" id="KW-0812">Transmembrane</keyword>
<dbReference type="EMBL" id="AMQN01003565">
    <property type="status" value="NOT_ANNOTATED_CDS"/>
    <property type="molecule type" value="Genomic_DNA"/>
</dbReference>
<dbReference type="InterPro" id="IPR037272">
    <property type="entry name" value="SNS_sf"/>
</dbReference>
<evidence type="ECO:0000256" key="5">
    <source>
        <dbReference type="ARBA" id="ARBA00022989"/>
    </source>
</evidence>
<dbReference type="OMA" id="AHEMNTK"/>
<feature type="non-terminal residue" evidence="11">
    <location>
        <position position="1"/>
    </location>
</feature>
<reference evidence="13" key="1">
    <citation type="submission" date="2012-12" db="EMBL/GenBank/DDBJ databases">
        <authorList>
            <person name="Hellsten U."/>
            <person name="Grimwood J."/>
            <person name="Chapman J.A."/>
            <person name="Shapiro H."/>
            <person name="Aerts A."/>
            <person name="Otillar R.P."/>
            <person name="Terry A.Y."/>
            <person name="Boore J.L."/>
            <person name="Simakov O."/>
            <person name="Marletaz F."/>
            <person name="Cho S.-J."/>
            <person name="Edsinger-Gonzales E."/>
            <person name="Havlak P."/>
            <person name="Kuo D.-H."/>
            <person name="Larsson T."/>
            <person name="Lv J."/>
            <person name="Arendt D."/>
            <person name="Savage R."/>
            <person name="Osoegawa K."/>
            <person name="de Jong P."/>
            <person name="Lindberg D.R."/>
            <person name="Seaver E.C."/>
            <person name="Weisblat D.A."/>
            <person name="Putnam N.H."/>
            <person name="Grigoriev I.V."/>
            <person name="Rokhsar D.S."/>
        </authorList>
    </citation>
    <scope>NUCLEOTIDE SEQUENCE</scope>
    <source>
        <strain evidence="13">I ESC-2004</strain>
    </source>
</reference>
<dbReference type="PANTHER" id="PTHR11616:SF321">
    <property type="entry name" value="SODIUM-DEPENDENT NUTRIENT AMINO ACID TRANSPORTER 1-RELATED"/>
    <property type="match status" value="1"/>
</dbReference>
<accession>R7T4T4</accession>
<dbReference type="GO" id="GO:0005886">
    <property type="term" value="C:plasma membrane"/>
    <property type="evidence" value="ECO:0007669"/>
    <property type="project" value="TreeGrafter"/>
</dbReference>
<evidence type="ECO:0000256" key="10">
    <source>
        <dbReference type="SAM" id="Phobius"/>
    </source>
</evidence>
<keyword evidence="8" id="KW-0479">Metal-binding</keyword>
<feature type="transmembrane region" description="Helical" evidence="10">
    <location>
        <begin position="484"/>
        <end position="506"/>
    </location>
</feature>
<dbReference type="EMBL" id="AMQN01003564">
    <property type="status" value="NOT_ANNOTATED_CDS"/>
    <property type="molecule type" value="Genomic_DNA"/>
</dbReference>
<gene>
    <name evidence="11" type="ORF">CAPTEDRAFT_108662</name>
</gene>
<dbReference type="InterPro" id="IPR000175">
    <property type="entry name" value="Na/ntran_symport"/>
</dbReference>
<feature type="transmembrane region" description="Helical" evidence="10">
    <location>
        <begin position="227"/>
        <end position="247"/>
    </location>
</feature>
<dbReference type="PANTHER" id="PTHR11616">
    <property type="entry name" value="SODIUM/CHLORIDE DEPENDENT TRANSPORTER"/>
    <property type="match status" value="1"/>
</dbReference>
<keyword evidence="5 10" id="KW-1133">Transmembrane helix</keyword>
<dbReference type="PRINTS" id="PR00176">
    <property type="entry name" value="NANEUSMPORT"/>
</dbReference>
<evidence type="ECO:0000256" key="9">
    <source>
        <dbReference type="RuleBase" id="RU003732"/>
    </source>
</evidence>
<dbReference type="EMBL" id="KB312101">
    <property type="protein sequence ID" value="ELT87896.1"/>
    <property type="molecule type" value="Genomic_DNA"/>
</dbReference>
<evidence type="ECO:0000256" key="2">
    <source>
        <dbReference type="ARBA" id="ARBA00006459"/>
    </source>
</evidence>
<evidence type="ECO:0000256" key="8">
    <source>
        <dbReference type="PIRSR" id="PIRSR600175-1"/>
    </source>
</evidence>
<name>R7T4T4_CAPTE</name>
<feature type="binding site" evidence="8">
    <location>
        <position position="382"/>
    </location>
    <ligand>
        <name>Na(+)</name>
        <dbReference type="ChEBI" id="CHEBI:29101"/>
        <label>1</label>
    </ligand>
</feature>
<feature type="transmembrane region" description="Helical" evidence="10">
    <location>
        <begin position="92"/>
        <end position="113"/>
    </location>
</feature>
<organism evidence="11">
    <name type="scientific">Capitella teleta</name>
    <name type="common">Polychaete worm</name>
    <dbReference type="NCBI Taxonomy" id="283909"/>
    <lineage>
        <taxon>Eukaryota</taxon>
        <taxon>Metazoa</taxon>
        <taxon>Spiralia</taxon>
        <taxon>Lophotrochozoa</taxon>
        <taxon>Annelida</taxon>
        <taxon>Polychaeta</taxon>
        <taxon>Sedentaria</taxon>
        <taxon>Scolecida</taxon>
        <taxon>Capitellidae</taxon>
        <taxon>Capitella</taxon>
    </lineage>
</organism>
<keyword evidence="8" id="KW-0915">Sodium</keyword>
<evidence type="ECO:0000313" key="12">
    <source>
        <dbReference type="EnsemblMetazoa" id="CapteP108662"/>
    </source>
</evidence>
<feature type="binding site" evidence="8">
    <location>
        <position position="285"/>
    </location>
    <ligand>
        <name>Na(+)</name>
        <dbReference type="ChEBI" id="CHEBI:29101"/>
        <label>1</label>
    </ligand>
</feature>
<keyword evidence="13" id="KW-1185">Reference proteome</keyword>
<dbReference type="HOGENOM" id="CLU_006855_9_6_1"/>
<feature type="binding site" evidence="8">
    <location>
        <position position="386"/>
    </location>
    <ligand>
        <name>Na(+)</name>
        <dbReference type="ChEBI" id="CHEBI:29101"/>
        <label>1</label>
    </ligand>
</feature>
<feature type="transmembrane region" description="Helical" evidence="10">
    <location>
        <begin position="411"/>
        <end position="438"/>
    </location>
</feature>
<feature type="transmembrane region" description="Helical" evidence="10">
    <location>
        <begin position="444"/>
        <end position="464"/>
    </location>
</feature>
<evidence type="ECO:0000256" key="1">
    <source>
        <dbReference type="ARBA" id="ARBA00004141"/>
    </source>
</evidence>
<feature type="transmembrane region" description="Helical" evidence="10">
    <location>
        <begin position="526"/>
        <end position="549"/>
    </location>
</feature>
<comment type="similarity">
    <text evidence="2 9">Belongs to the sodium:neurotransmitter symporter (SNF) (TC 2.A.22) family.</text>
</comment>
<evidence type="ECO:0000256" key="6">
    <source>
        <dbReference type="ARBA" id="ARBA00023136"/>
    </source>
</evidence>
<dbReference type="PROSITE" id="PS50267">
    <property type="entry name" value="NA_NEUROTRAN_SYMP_3"/>
    <property type="match status" value="1"/>
</dbReference>
<feature type="transmembrane region" description="Helical" evidence="10">
    <location>
        <begin position="51"/>
        <end position="71"/>
    </location>
</feature>
<dbReference type="GO" id="GO:0089718">
    <property type="term" value="P:amino acid import across plasma membrane"/>
    <property type="evidence" value="ECO:0007669"/>
    <property type="project" value="TreeGrafter"/>
</dbReference>
<keyword evidence="3 9" id="KW-0813">Transport</keyword>
<keyword evidence="9" id="KW-0769">Symport</keyword>
<reference evidence="12" key="3">
    <citation type="submission" date="2015-06" db="UniProtKB">
        <authorList>
            <consortium name="EnsemblMetazoa"/>
        </authorList>
    </citation>
    <scope>IDENTIFICATION</scope>
</reference>
<feature type="binding site" evidence="8">
    <location>
        <position position="33"/>
    </location>
    <ligand>
        <name>Na(+)</name>
        <dbReference type="ChEBI" id="CHEBI:29101"/>
        <label>1</label>
    </ligand>
</feature>
<evidence type="ECO:0000256" key="7">
    <source>
        <dbReference type="ARBA" id="ARBA00023180"/>
    </source>
</evidence>